<evidence type="ECO:0000256" key="1">
    <source>
        <dbReference type="SAM" id="SignalP"/>
    </source>
</evidence>
<accession>A0A6M8B146</accession>
<dbReference type="Gene3D" id="2.60.120.200">
    <property type="match status" value="1"/>
</dbReference>
<proteinExistence type="predicted"/>
<feature type="signal peptide" evidence="1">
    <location>
        <begin position="1"/>
        <end position="21"/>
    </location>
</feature>
<reference evidence="3 4" key="1">
    <citation type="submission" date="2020-05" db="EMBL/GenBank/DDBJ databases">
        <title>Actinomyces sp. zg-325.</title>
        <authorList>
            <person name="Yang C."/>
        </authorList>
    </citation>
    <scope>NUCLEOTIDE SEQUENCE [LARGE SCALE GENOMIC DNA]</scope>
    <source>
        <strain evidence="4">zg-325</strain>
    </source>
</reference>
<dbReference type="Proteomes" id="UP000504752">
    <property type="component" value="Chromosome"/>
</dbReference>
<evidence type="ECO:0000313" key="4">
    <source>
        <dbReference type="Proteomes" id="UP000504752"/>
    </source>
</evidence>
<dbReference type="InterPro" id="IPR015943">
    <property type="entry name" value="WD40/YVTN_repeat-like_dom_sf"/>
</dbReference>
<sequence>MAALAASVPMALAFLPAAAPAAAAEAPAAAAAADASGRLQSNHTADPLPTVQINGVVWDQLIVGDTVYVVGSFTHARPPRVPAGTQETPRANILAYKLSTGELIQEFNPVLNGAGRTLAVSEDKKTLYVGGDFNKVNDEFHSGLAAFDISTSTGTLISTFRPQFHTTVRAIGVHGNTVYAGGAFKHVNGIKRSKAAAVDATTGKTLSWAPEADGNNAQVWSLQVSPDGTKVALGGSFTTLNGSSNPGYGLALVSASDGKLLATPINSEVRNGGVYGAITDLKTDGTSLYGVGYSFSVRNANLEGAFKADWDGNMTWVEPCHGDSYAIHPTKDQVYVASHAHSCETIGGWGDTYYRDENNTTRQRQYRLTSFTANGEVTVGRKGTDGYKDWSGHTSPSIVDWFPELSAGKYTGQGQGAWDVTGNDEYIVAGGEFLTVDGKAQQGLVRFPKRGASKSHAPEGKGADLAPYVSSPADGVVDATFSPTWDRDDSTLTYSLYRDSDTTPVSTLPVSDRFWNREFRKTLRDNHAPAGEHTYKVVVSDAGGNTLTSESKKVTVAREGDFSKLDSLDNGAVNLGAKHLWTFDEETGTTFKDILGGANMTGTTGVKAGEAGSRSGSKALGVGGTATAVSSVTDGHVQTFSIESWVKTTSDKGGAIVSYEQGGNRDRLLYMTPDGAIHFGVYPGETKVVSSQTGLNDGQWHHVVATLGAAGQNLYVDGKPVASEKTVISAQGFNGGWRLGTGSLKGWPKVSENTPGTLEATVDSTAIYHSQLTADQIAQRHGQVGNVGPRPVLRPHVAGMAVTADGSESVDSDGNIESYEWDFGDGTKATGANANHTYAEAGTYTLKLTVTDNAGARQSTTQSITVTDVPQGEGIMAQAAFKKAQEKGWPDSSLGGAWKLSSPGRFATADGVGSIALNKAGWMSTAMLPKISSESTQVSSAFSLSEVPTGGGVYASFLPRSTASGAYGTKIHVKSTGEVLVFLTSQVGGTEKVLAQTQLPGTWAVGKNINVKTSAIGKGTTNLSATVWLDGQEEPSAPTLTASDSTEEIQGAGSVLMSGYLSGSATSLTNKMLVSTFQARTA</sequence>
<dbReference type="InterPro" id="IPR013320">
    <property type="entry name" value="ConA-like_dom_sf"/>
</dbReference>
<dbReference type="PROSITE" id="PS50093">
    <property type="entry name" value="PKD"/>
    <property type="match status" value="1"/>
</dbReference>
<dbReference type="InterPro" id="IPR000601">
    <property type="entry name" value="PKD_dom"/>
</dbReference>
<dbReference type="Pfam" id="PF18911">
    <property type="entry name" value="PKD_4"/>
    <property type="match status" value="1"/>
</dbReference>
<name>A0A6M8B146_9ACTO</name>
<dbReference type="AlphaFoldDB" id="A0A6M8B146"/>
<dbReference type="SUPFAM" id="SSF49899">
    <property type="entry name" value="Concanavalin A-like lectins/glucanases"/>
    <property type="match status" value="1"/>
</dbReference>
<feature type="chain" id="PRO_5039324451" evidence="1">
    <location>
        <begin position="22"/>
        <end position="1082"/>
    </location>
</feature>
<dbReference type="SUPFAM" id="SSF49299">
    <property type="entry name" value="PKD domain"/>
    <property type="match status" value="1"/>
</dbReference>
<feature type="domain" description="PKD" evidence="2">
    <location>
        <begin position="814"/>
        <end position="867"/>
    </location>
</feature>
<dbReference type="InterPro" id="IPR013783">
    <property type="entry name" value="Ig-like_fold"/>
</dbReference>
<keyword evidence="1" id="KW-0732">Signal</keyword>
<dbReference type="InterPro" id="IPR011044">
    <property type="entry name" value="Quino_amine_DH_bsu"/>
</dbReference>
<organism evidence="3 4">
    <name type="scientific">Actinomyces marmotae</name>
    <dbReference type="NCBI Taxonomy" id="2737173"/>
    <lineage>
        <taxon>Bacteria</taxon>
        <taxon>Bacillati</taxon>
        <taxon>Actinomycetota</taxon>
        <taxon>Actinomycetes</taxon>
        <taxon>Actinomycetales</taxon>
        <taxon>Actinomycetaceae</taxon>
        <taxon>Actinomyces</taxon>
    </lineage>
</organism>
<dbReference type="KEGG" id="amam:HPC72_08835"/>
<dbReference type="InterPro" id="IPR022409">
    <property type="entry name" value="PKD/Chitinase_dom"/>
</dbReference>
<dbReference type="SUPFAM" id="SSF50969">
    <property type="entry name" value="YVTN repeat-like/Quinoprotein amine dehydrogenase"/>
    <property type="match status" value="1"/>
</dbReference>
<protein>
    <submittedName>
        <fullName evidence="3">PKD domain-containing protein</fullName>
    </submittedName>
</protein>
<dbReference type="InterPro" id="IPR035986">
    <property type="entry name" value="PKD_dom_sf"/>
</dbReference>
<dbReference type="RefSeq" id="WP_159524431.1">
    <property type="nucleotide sequence ID" value="NZ_CP053642.1"/>
</dbReference>
<dbReference type="Gene3D" id="2.60.40.10">
    <property type="entry name" value="Immunoglobulins"/>
    <property type="match status" value="1"/>
</dbReference>
<dbReference type="Gene3D" id="2.130.10.10">
    <property type="entry name" value="YVTN repeat-like/Quinoprotein amine dehydrogenase"/>
    <property type="match status" value="1"/>
</dbReference>
<dbReference type="SMART" id="SM00089">
    <property type="entry name" value="PKD"/>
    <property type="match status" value="1"/>
</dbReference>
<gene>
    <name evidence="3" type="ORF">HPC72_08835</name>
</gene>
<keyword evidence="4" id="KW-1185">Reference proteome</keyword>
<dbReference type="Pfam" id="PF13385">
    <property type="entry name" value="Laminin_G_3"/>
    <property type="match status" value="1"/>
</dbReference>
<dbReference type="GO" id="GO:0005975">
    <property type="term" value="P:carbohydrate metabolic process"/>
    <property type="evidence" value="ECO:0007669"/>
    <property type="project" value="UniProtKB-ARBA"/>
</dbReference>
<dbReference type="CDD" id="cd00146">
    <property type="entry name" value="PKD"/>
    <property type="match status" value="1"/>
</dbReference>
<dbReference type="EMBL" id="CP053642">
    <property type="protein sequence ID" value="QKD80304.1"/>
    <property type="molecule type" value="Genomic_DNA"/>
</dbReference>
<evidence type="ECO:0000313" key="3">
    <source>
        <dbReference type="EMBL" id="QKD80304.1"/>
    </source>
</evidence>
<evidence type="ECO:0000259" key="2">
    <source>
        <dbReference type="PROSITE" id="PS50093"/>
    </source>
</evidence>